<feature type="domain" description="UspA" evidence="2">
    <location>
        <begin position="1"/>
        <end position="134"/>
    </location>
</feature>
<dbReference type="SUPFAM" id="SSF52402">
    <property type="entry name" value="Adenine nucleotide alpha hydrolases-like"/>
    <property type="match status" value="2"/>
</dbReference>
<dbReference type="InterPro" id="IPR014729">
    <property type="entry name" value="Rossmann-like_a/b/a_fold"/>
</dbReference>
<protein>
    <submittedName>
        <fullName evidence="3">Universal stress protein</fullName>
    </submittedName>
</protein>
<comment type="similarity">
    <text evidence="1">Belongs to the universal stress protein A family.</text>
</comment>
<evidence type="ECO:0000313" key="4">
    <source>
        <dbReference type="Proteomes" id="UP000695264"/>
    </source>
</evidence>
<reference evidence="3 4" key="1">
    <citation type="submission" date="2020-03" db="EMBL/GenBank/DDBJ databases">
        <title>WGS of actinomycetes isolated from Thailand.</title>
        <authorList>
            <person name="Thawai C."/>
        </authorList>
    </citation>
    <scope>NUCLEOTIDE SEQUENCE [LARGE SCALE GENOMIC DNA]</scope>
    <source>
        <strain evidence="3 4">PLAI 1-29</strain>
    </source>
</reference>
<keyword evidence="4" id="KW-1185">Reference proteome</keyword>
<comment type="caution">
    <text evidence="3">The sequence shown here is derived from an EMBL/GenBank/DDBJ whole genome shotgun (WGS) entry which is preliminary data.</text>
</comment>
<dbReference type="Pfam" id="PF00582">
    <property type="entry name" value="Usp"/>
    <property type="match status" value="2"/>
</dbReference>
<gene>
    <name evidence="3" type="ORF">HCK00_07625</name>
</gene>
<evidence type="ECO:0000256" key="1">
    <source>
        <dbReference type="ARBA" id="ARBA00008791"/>
    </source>
</evidence>
<dbReference type="Proteomes" id="UP000695264">
    <property type="component" value="Unassembled WGS sequence"/>
</dbReference>
<dbReference type="InterPro" id="IPR006016">
    <property type="entry name" value="UspA"/>
</dbReference>
<organism evidence="3 4">
    <name type="scientific">Streptomyces zingiberis</name>
    <dbReference type="NCBI Taxonomy" id="2053010"/>
    <lineage>
        <taxon>Bacteria</taxon>
        <taxon>Bacillati</taxon>
        <taxon>Actinomycetota</taxon>
        <taxon>Actinomycetes</taxon>
        <taxon>Kitasatosporales</taxon>
        <taxon>Streptomycetaceae</taxon>
        <taxon>Streptomyces</taxon>
    </lineage>
</organism>
<evidence type="ECO:0000259" key="2">
    <source>
        <dbReference type="Pfam" id="PF00582"/>
    </source>
</evidence>
<dbReference type="PRINTS" id="PR01438">
    <property type="entry name" value="UNVRSLSTRESS"/>
</dbReference>
<evidence type="ECO:0000313" key="3">
    <source>
        <dbReference type="EMBL" id="NJQ00410.1"/>
    </source>
</evidence>
<dbReference type="PANTHER" id="PTHR46268">
    <property type="entry name" value="STRESS RESPONSE PROTEIN NHAX"/>
    <property type="match status" value="1"/>
</dbReference>
<sequence>MLESVVAGVDGSPQSVAAAGWAAREAVRRSRPLRLVCAEEGATGETGTTARPEARPSWTRQRLAEAEEGIRHRHPDLPVDIRHEPGPAVDGLLAQEAELLVLGSRGLSGAVGHLLGSVSLAVAGRATRPVVLVRADHDPRAPEHGTVVVGFDRRHPAGEPAEFALETATARGARVRALHAWDVRQAYGHAAAPPGPEILAEYEEPARRYLAATVAPWRAKYPGVEITETPARGNASQCLIDAGAGADLLVVGHRLGDRDRAAPLGHVTHAVLHHAPCPVAVVPAC</sequence>
<dbReference type="PANTHER" id="PTHR46268:SF6">
    <property type="entry name" value="UNIVERSAL STRESS PROTEIN UP12"/>
    <property type="match status" value="1"/>
</dbReference>
<dbReference type="Gene3D" id="3.40.50.620">
    <property type="entry name" value="HUPs"/>
    <property type="match status" value="2"/>
</dbReference>
<name>A0ABX1BV43_9ACTN</name>
<feature type="domain" description="UspA" evidence="2">
    <location>
        <begin position="146"/>
        <end position="283"/>
    </location>
</feature>
<accession>A0ABX1BV43</accession>
<dbReference type="EMBL" id="JAATEN010000004">
    <property type="protein sequence ID" value="NJQ00410.1"/>
    <property type="molecule type" value="Genomic_DNA"/>
</dbReference>
<dbReference type="InterPro" id="IPR006015">
    <property type="entry name" value="Universal_stress_UspA"/>
</dbReference>
<dbReference type="RefSeq" id="WP_168101002.1">
    <property type="nucleotide sequence ID" value="NZ_JAATEN010000004.1"/>
</dbReference>
<proteinExistence type="inferred from homology"/>